<proteinExistence type="predicted"/>
<evidence type="ECO:0000313" key="2">
    <source>
        <dbReference type="EnsemblPlants" id="EMT09513"/>
    </source>
</evidence>
<protein>
    <submittedName>
        <fullName evidence="2">Uncharacterized protein</fullName>
    </submittedName>
</protein>
<feature type="region of interest" description="Disordered" evidence="1">
    <location>
        <begin position="1"/>
        <end position="46"/>
    </location>
</feature>
<evidence type="ECO:0000256" key="1">
    <source>
        <dbReference type="SAM" id="MobiDB-lite"/>
    </source>
</evidence>
<sequence length="137" mass="14989">MGVTLGENNSNNSHRSSSRSVSSHSGGNNKRRRRSESSGGGDGGVSELARAIEAFAEMYERVESAKQKQSLEMERERIKFMKQLEVKRMENFVDAHMKLARMKHARKNGGSAANGTIGVELASSMAALPFLSNPAYL</sequence>
<dbReference type="PANTHER" id="PTHR31307">
    <property type="entry name" value="TRIHELIX TRANSCRIPTION FACTOR ASIL2"/>
    <property type="match status" value="1"/>
</dbReference>
<organism evidence="2">
    <name type="scientific">Aegilops tauschii</name>
    <name type="common">Tausch's goatgrass</name>
    <name type="synonym">Aegilops squarrosa</name>
    <dbReference type="NCBI Taxonomy" id="37682"/>
    <lineage>
        <taxon>Eukaryota</taxon>
        <taxon>Viridiplantae</taxon>
        <taxon>Streptophyta</taxon>
        <taxon>Embryophyta</taxon>
        <taxon>Tracheophyta</taxon>
        <taxon>Spermatophyta</taxon>
        <taxon>Magnoliopsida</taxon>
        <taxon>Liliopsida</taxon>
        <taxon>Poales</taxon>
        <taxon>Poaceae</taxon>
        <taxon>BOP clade</taxon>
        <taxon>Pooideae</taxon>
        <taxon>Triticodae</taxon>
        <taxon>Triticeae</taxon>
        <taxon>Triticinae</taxon>
        <taxon>Aegilops</taxon>
    </lineage>
</organism>
<reference evidence="2" key="1">
    <citation type="submission" date="2015-06" db="UniProtKB">
        <authorList>
            <consortium name="EnsemblPlants"/>
        </authorList>
    </citation>
    <scope>IDENTIFICATION</scope>
</reference>
<dbReference type="ExpressionAtlas" id="M8C2W7">
    <property type="expression patterns" value="baseline"/>
</dbReference>
<name>M8C2W7_AEGTA</name>
<dbReference type="PANTHER" id="PTHR31307:SF16">
    <property type="entry name" value="OS05G0560600 PROTEIN"/>
    <property type="match status" value="1"/>
</dbReference>
<dbReference type="GO" id="GO:0000976">
    <property type="term" value="F:transcription cis-regulatory region binding"/>
    <property type="evidence" value="ECO:0007669"/>
    <property type="project" value="TreeGrafter"/>
</dbReference>
<dbReference type="AlphaFoldDB" id="M8C2W7"/>
<dbReference type="InterPro" id="IPR044823">
    <property type="entry name" value="ASIL1/2-like"/>
</dbReference>
<dbReference type="GO" id="GO:0005634">
    <property type="term" value="C:nucleus"/>
    <property type="evidence" value="ECO:0007669"/>
    <property type="project" value="TreeGrafter"/>
</dbReference>
<accession>M8C2W7</accession>
<feature type="compositionally biased region" description="Low complexity" evidence="1">
    <location>
        <begin position="8"/>
        <end position="28"/>
    </location>
</feature>
<dbReference type="EnsemblPlants" id="EMT09513">
    <property type="protein sequence ID" value="EMT09513"/>
    <property type="gene ID" value="F775_20271"/>
</dbReference>